<comment type="caution">
    <text evidence="1">The sequence shown here is derived from an EMBL/GenBank/DDBJ whole genome shotgun (WGS) entry which is preliminary data.</text>
</comment>
<organism evidence="1 2">
    <name type="scientific">candidate division TA06 bacterium</name>
    <dbReference type="NCBI Taxonomy" id="2250710"/>
    <lineage>
        <taxon>Bacteria</taxon>
        <taxon>Bacteria division TA06</taxon>
    </lineage>
</organism>
<dbReference type="AlphaFoldDB" id="A0A523UNC7"/>
<evidence type="ECO:0000313" key="2">
    <source>
        <dbReference type="Proteomes" id="UP000315525"/>
    </source>
</evidence>
<evidence type="ECO:0000313" key="1">
    <source>
        <dbReference type="EMBL" id="TET44040.1"/>
    </source>
</evidence>
<accession>A0A523UNC7</accession>
<dbReference type="EMBL" id="SOJN01000141">
    <property type="protein sequence ID" value="TET44040.1"/>
    <property type="molecule type" value="Genomic_DNA"/>
</dbReference>
<sequence length="69" mass="7900">MDKIDSYWDWDGLICRTKETPDGKVYAEVFDPKTGEWGKEMPVTELMFASQLTPEEAEARIARLLSSES</sequence>
<reference evidence="1 2" key="1">
    <citation type="submission" date="2019-03" db="EMBL/GenBank/DDBJ databases">
        <title>Metabolic potential of uncultured bacteria and archaea associated with petroleum seepage in deep-sea sediments.</title>
        <authorList>
            <person name="Dong X."/>
            <person name="Hubert C."/>
        </authorList>
    </citation>
    <scope>NUCLEOTIDE SEQUENCE [LARGE SCALE GENOMIC DNA]</scope>
    <source>
        <strain evidence="1">E44_bin18</strain>
    </source>
</reference>
<proteinExistence type="predicted"/>
<gene>
    <name evidence="1" type="ORF">E3J62_11420</name>
</gene>
<dbReference type="Proteomes" id="UP000315525">
    <property type="component" value="Unassembled WGS sequence"/>
</dbReference>
<protein>
    <submittedName>
        <fullName evidence="1">Uncharacterized protein</fullName>
    </submittedName>
</protein>
<name>A0A523UNC7_UNCT6</name>